<dbReference type="AlphaFoldDB" id="A0A1G6Y8I1"/>
<gene>
    <name evidence="2" type="ORF">SAMN04488694_1437</name>
    <name evidence="1" type="ORF">SAMN05192552_10613</name>
</gene>
<evidence type="ECO:0000313" key="1">
    <source>
        <dbReference type="EMBL" id="SDD86602.1"/>
    </source>
</evidence>
<evidence type="ECO:0000313" key="3">
    <source>
        <dbReference type="Proteomes" id="UP000199320"/>
    </source>
</evidence>
<organism evidence="1 4">
    <name type="scientific">Natrinema hispanicum</name>
    <dbReference type="NCBI Taxonomy" id="392421"/>
    <lineage>
        <taxon>Archaea</taxon>
        <taxon>Methanobacteriati</taxon>
        <taxon>Methanobacteriota</taxon>
        <taxon>Stenosarchaea group</taxon>
        <taxon>Halobacteria</taxon>
        <taxon>Halobacteriales</taxon>
        <taxon>Natrialbaceae</taxon>
        <taxon>Natrinema</taxon>
    </lineage>
</organism>
<keyword evidence="3" id="KW-1185">Reference proteome</keyword>
<evidence type="ECO:0000313" key="2">
    <source>
        <dbReference type="EMBL" id="SEU09614.1"/>
    </source>
</evidence>
<dbReference type="Proteomes" id="UP000324021">
    <property type="component" value="Unassembled WGS sequence"/>
</dbReference>
<sequence length="72" mass="8282">MIRVMRGRVRVTGNREEIDNEDIGYITCRVIRCARHCPNPIIAHPQSRSVLIFVLDPLDESLFDTRDTPCAE</sequence>
<dbReference type="EMBL" id="FOIC01000043">
    <property type="protein sequence ID" value="SEU09614.1"/>
    <property type="molecule type" value="Genomic_DNA"/>
</dbReference>
<evidence type="ECO:0000313" key="4">
    <source>
        <dbReference type="Proteomes" id="UP000324021"/>
    </source>
</evidence>
<name>A0A1G6Y8I1_9EURY</name>
<reference evidence="3 4" key="1">
    <citation type="submission" date="2016-10" db="EMBL/GenBank/DDBJ databases">
        <authorList>
            <person name="Varghese N."/>
            <person name="Submissions S."/>
        </authorList>
    </citation>
    <scope>NUCLEOTIDE SEQUENCE [LARGE SCALE GENOMIC DNA]</scope>
    <source>
        <strain evidence="1 4">CDM_1</strain>
        <strain evidence="3">CDM_6</strain>
    </source>
</reference>
<accession>A0A1G6Y8I1</accession>
<dbReference type="EMBL" id="FMZP01000061">
    <property type="protein sequence ID" value="SDD86602.1"/>
    <property type="molecule type" value="Genomic_DNA"/>
</dbReference>
<reference evidence="2" key="2">
    <citation type="submission" date="2016-10" db="EMBL/GenBank/DDBJ databases">
        <authorList>
            <person name="de Groot N.N."/>
        </authorList>
    </citation>
    <scope>NUCLEOTIDE SEQUENCE [LARGE SCALE GENOMIC DNA]</scope>
    <source>
        <strain evidence="2">CDM_6</strain>
    </source>
</reference>
<dbReference type="Proteomes" id="UP000199320">
    <property type="component" value="Unassembled WGS sequence"/>
</dbReference>
<proteinExistence type="predicted"/>
<protein>
    <submittedName>
        <fullName evidence="1">Uncharacterized protein</fullName>
    </submittedName>
</protein>